<dbReference type="SUPFAM" id="SSF140383">
    <property type="entry name" value="BSD domain-like"/>
    <property type="match status" value="1"/>
</dbReference>
<evidence type="ECO:0000256" key="1">
    <source>
        <dbReference type="SAM" id="MobiDB-lite"/>
    </source>
</evidence>
<dbReference type="InterPro" id="IPR035925">
    <property type="entry name" value="BSD_dom_sf"/>
</dbReference>
<dbReference type="Proteomes" id="UP000238350">
    <property type="component" value="Unassembled WGS sequence"/>
</dbReference>
<evidence type="ECO:0000313" key="3">
    <source>
        <dbReference type="EMBL" id="PRT52384.1"/>
    </source>
</evidence>
<dbReference type="InterPro" id="IPR051494">
    <property type="entry name" value="BSD_domain-containing"/>
</dbReference>
<feature type="domain" description="BSD" evidence="2">
    <location>
        <begin position="128"/>
        <end position="180"/>
    </location>
</feature>
<dbReference type="InterPro" id="IPR005607">
    <property type="entry name" value="BSD_dom"/>
</dbReference>
<reference evidence="3 4" key="1">
    <citation type="submission" date="2017-04" db="EMBL/GenBank/DDBJ databases">
        <title>Genome sequencing of [Candida] sorbophila.</title>
        <authorList>
            <person name="Ahn J.O."/>
        </authorList>
    </citation>
    <scope>NUCLEOTIDE SEQUENCE [LARGE SCALE GENOMIC DNA]</scope>
    <source>
        <strain evidence="3 4">DS02</strain>
    </source>
</reference>
<dbReference type="PANTHER" id="PTHR16019">
    <property type="entry name" value="SYNAPSE-ASSOCIATED PROTEIN"/>
    <property type="match status" value="1"/>
</dbReference>
<feature type="region of interest" description="Disordered" evidence="1">
    <location>
        <begin position="190"/>
        <end position="239"/>
    </location>
</feature>
<comment type="caution">
    <text evidence="3">The sequence shown here is derived from an EMBL/GenBank/DDBJ whole genome shotgun (WGS) entry which is preliminary data.</text>
</comment>
<dbReference type="AlphaFoldDB" id="A0A2T0FBJ6"/>
<dbReference type="PANTHER" id="PTHR16019:SF5">
    <property type="entry name" value="BSD DOMAIN-CONTAINING PROTEIN 1"/>
    <property type="match status" value="1"/>
</dbReference>
<dbReference type="RefSeq" id="XP_024662330.1">
    <property type="nucleotide sequence ID" value="XM_024806562.1"/>
</dbReference>
<protein>
    <submittedName>
        <fullName evidence="3">BSD domain-containing protein C22A12.14c</fullName>
    </submittedName>
</protein>
<feature type="compositionally biased region" description="Acidic residues" evidence="1">
    <location>
        <begin position="230"/>
        <end position="239"/>
    </location>
</feature>
<dbReference type="OrthoDB" id="73788at2759"/>
<dbReference type="GeneID" id="36513753"/>
<feature type="compositionally biased region" description="Acidic residues" evidence="1">
    <location>
        <begin position="196"/>
        <end position="209"/>
    </location>
</feature>
<evidence type="ECO:0000259" key="2">
    <source>
        <dbReference type="PROSITE" id="PS50858"/>
    </source>
</evidence>
<dbReference type="Pfam" id="PF03909">
    <property type="entry name" value="BSD"/>
    <property type="match status" value="1"/>
</dbReference>
<organism evidence="3 4">
    <name type="scientific">Wickerhamiella sorbophila</name>
    <dbReference type="NCBI Taxonomy" id="45607"/>
    <lineage>
        <taxon>Eukaryota</taxon>
        <taxon>Fungi</taxon>
        <taxon>Dikarya</taxon>
        <taxon>Ascomycota</taxon>
        <taxon>Saccharomycotina</taxon>
        <taxon>Dipodascomycetes</taxon>
        <taxon>Dipodascales</taxon>
        <taxon>Trichomonascaceae</taxon>
        <taxon>Wickerhamiella</taxon>
    </lineage>
</organism>
<dbReference type="PROSITE" id="PS50858">
    <property type="entry name" value="BSD"/>
    <property type="match status" value="1"/>
</dbReference>
<proteinExistence type="predicted"/>
<dbReference type="EMBL" id="NDIQ01000001">
    <property type="protein sequence ID" value="PRT52384.1"/>
    <property type="molecule type" value="Genomic_DNA"/>
</dbReference>
<dbReference type="Gene3D" id="1.10.3970.10">
    <property type="entry name" value="BSD domain"/>
    <property type="match status" value="1"/>
</dbReference>
<sequence>MSENEGSWSSWWKSASDSLNEQVNSIVSNLPSNEELKEKLGEWGTKAGDYLDQADRRIEELENSALESFKHVGEDIKHFMDEPLATLEGPETEQAGGVLFSSDRITTSRLEAQIRSLNKAKDVFTTKEKLDGDIESQTDRIADYLSTYAELRETFESLVPEKVEYKQFWLKYFAAREEIESQDRQRKALLAKQTEEEVEDWGSDSDEPVEVNRPASASKGSPMEPKDPEDPGDSDSDWE</sequence>
<name>A0A2T0FBJ6_9ASCO</name>
<gene>
    <name evidence="3" type="ORF">B9G98_00004</name>
</gene>
<dbReference type="GO" id="GO:0005737">
    <property type="term" value="C:cytoplasm"/>
    <property type="evidence" value="ECO:0007669"/>
    <property type="project" value="TreeGrafter"/>
</dbReference>
<dbReference type="SMART" id="SM00751">
    <property type="entry name" value="BSD"/>
    <property type="match status" value="1"/>
</dbReference>
<keyword evidence="4" id="KW-1185">Reference proteome</keyword>
<accession>A0A2T0FBJ6</accession>
<evidence type="ECO:0000313" key="4">
    <source>
        <dbReference type="Proteomes" id="UP000238350"/>
    </source>
</evidence>